<evidence type="ECO:0000313" key="2">
    <source>
        <dbReference type="EMBL" id="VVP93866.1"/>
    </source>
</evidence>
<gene>
    <name evidence="2" type="ORF">PS918_03510</name>
</gene>
<dbReference type="Proteomes" id="UP000326611">
    <property type="component" value="Unassembled WGS sequence"/>
</dbReference>
<evidence type="ECO:0000313" key="3">
    <source>
        <dbReference type="Proteomes" id="UP000326611"/>
    </source>
</evidence>
<keyword evidence="1" id="KW-0472">Membrane</keyword>
<name>A0A5E7T551_PSEFL</name>
<feature type="transmembrane region" description="Helical" evidence="1">
    <location>
        <begin position="6"/>
        <end position="25"/>
    </location>
</feature>
<organism evidence="2 3">
    <name type="scientific">Pseudomonas fluorescens</name>
    <dbReference type="NCBI Taxonomy" id="294"/>
    <lineage>
        <taxon>Bacteria</taxon>
        <taxon>Pseudomonadati</taxon>
        <taxon>Pseudomonadota</taxon>
        <taxon>Gammaproteobacteria</taxon>
        <taxon>Pseudomonadales</taxon>
        <taxon>Pseudomonadaceae</taxon>
        <taxon>Pseudomonas</taxon>
    </lineage>
</organism>
<dbReference type="AlphaFoldDB" id="A0A5E7T551"/>
<protein>
    <submittedName>
        <fullName evidence="2">Uncharacterized protein</fullName>
    </submittedName>
</protein>
<sequence length="60" mass="6795">MTLKDLFIYWPLLSIAIVAVLCRLVHNAKAAVRALEIQMTDTKVGDSASRREPDKDRRVV</sequence>
<keyword evidence="1" id="KW-0812">Transmembrane</keyword>
<evidence type="ECO:0000256" key="1">
    <source>
        <dbReference type="SAM" id="Phobius"/>
    </source>
</evidence>
<dbReference type="OrthoDB" id="7025196at2"/>
<accession>A0A5E7T551</accession>
<proteinExistence type="predicted"/>
<reference evidence="2 3" key="1">
    <citation type="submission" date="2019-09" db="EMBL/GenBank/DDBJ databases">
        <authorList>
            <person name="Chandra G."/>
            <person name="Truman W A."/>
        </authorList>
    </citation>
    <scope>NUCLEOTIDE SEQUENCE [LARGE SCALE GENOMIC DNA]</scope>
    <source>
        <strain evidence="2">PS918</strain>
    </source>
</reference>
<keyword evidence="1" id="KW-1133">Transmembrane helix</keyword>
<dbReference type="EMBL" id="CABVIY010000004">
    <property type="protein sequence ID" value="VVP93866.1"/>
    <property type="molecule type" value="Genomic_DNA"/>
</dbReference>
<dbReference type="RefSeq" id="WP_150771536.1">
    <property type="nucleotide sequence ID" value="NZ_CABVIY010000004.1"/>
</dbReference>